<dbReference type="PANTHER" id="PTHR37529">
    <property type="entry name" value="TRANSPOSASE INSG FOR INSERTION SEQUENCE ELEMENT IS4-RELATED"/>
    <property type="match status" value="1"/>
</dbReference>
<gene>
    <name evidence="2" type="ORF">HHA01_28240</name>
</gene>
<dbReference type="Proteomes" id="UP000319812">
    <property type="component" value="Unassembled WGS sequence"/>
</dbReference>
<dbReference type="PANTHER" id="PTHR37529:SF1">
    <property type="entry name" value="TRANSPOSASE INSG FOR INSERTION SEQUENCE ELEMENT IS4-RELATED"/>
    <property type="match status" value="1"/>
</dbReference>
<dbReference type="GO" id="GO:0006313">
    <property type="term" value="P:DNA transposition"/>
    <property type="evidence" value="ECO:0007669"/>
    <property type="project" value="InterPro"/>
</dbReference>
<comment type="caution">
    <text evidence="2">The sequence shown here is derived from an EMBL/GenBank/DDBJ whole genome shotgun (WGS) entry which is preliminary data.</text>
</comment>
<keyword evidence="3" id="KW-1185">Reference proteome</keyword>
<proteinExistence type="predicted"/>
<evidence type="ECO:0000259" key="1">
    <source>
        <dbReference type="Pfam" id="PF01609"/>
    </source>
</evidence>
<dbReference type="GO" id="GO:0004803">
    <property type="term" value="F:transposase activity"/>
    <property type="evidence" value="ECO:0007669"/>
    <property type="project" value="InterPro"/>
</dbReference>
<organism evidence="2 3">
    <name type="scientific">Halomonas halmophila</name>
    <dbReference type="NCBI Taxonomy" id="252"/>
    <lineage>
        <taxon>Bacteria</taxon>
        <taxon>Pseudomonadati</taxon>
        <taxon>Pseudomonadota</taxon>
        <taxon>Gammaproteobacteria</taxon>
        <taxon>Oceanospirillales</taxon>
        <taxon>Halomonadaceae</taxon>
        <taxon>Halomonas</taxon>
    </lineage>
</organism>
<dbReference type="EMBL" id="BJOC01000053">
    <property type="protein sequence ID" value="GED23847.1"/>
    <property type="molecule type" value="Genomic_DNA"/>
</dbReference>
<dbReference type="GO" id="GO:0003677">
    <property type="term" value="F:DNA binding"/>
    <property type="evidence" value="ECO:0007669"/>
    <property type="project" value="InterPro"/>
</dbReference>
<dbReference type="InterPro" id="IPR002559">
    <property type="entry name" value="Transposase_11"/>
</dbReference>
<evidence type="ECO:0000313" key="2">
    <source>
        <dbReference type="EMBL" id="GED23847.1"/>
    </source>
</evidence>
<dbReference type="InterPro" id="IPR012337">
    <property type="entry name" value="RNaseH-like_sf"/>
</dbReference>
<dbReference type="Pfam" id="PF01609">
    <property type="entry name" value="DDE_Tnp_1"/>
    <property type="match status" value="1"/>
</dbReference>
<dbReference type="OrthoDB" id="9796012at2"/>
<dbReference type="SUPFAM" id="SSF53098">
    <property type="entry name" value="Ribonuclease H-like"/>
    <property type="match status" value="1"/>
</dbReference>
<evidence type="ECO:0000313" key="3">
    <source>
        <dbReference type="Proteomes" id="UP000319812"/>
    </source>
</evidence>
<name>A0A4Y4F3B8_9GAMM</name>
<feature type="domain" description="Transposase IS4-like" evidence="1">
    <location>
        <begin position="5"/>
        <end position="49"/>
    </location>
</feature>
<protein>
    <recommendedName>
        <fullName evidence="1">Transposase IS4-like domain-containing protein</fullName>
    </recommendedName>
</protein>
<sequence>MTETSIRWEIELGYREMKQSLLNNRLTLRSRTPEKVFQALWGTLLAYNLIRFQMACMAYSLDVVHLNQLRFHQASCWLIKELTILPWVSPGRVPGVMQSMLDIALSFVLPARRERPYP</sequence>
<accession>A0A4Y4F3B8</accession>
<dbReference type="AlphaFoldDB" id="A0A4Y4F3B8"/>
<reference evidence="2 3" key="1">
    <citation type="submission" date="2019-06" db="EMBL/GenBank/DDBJ databases">
        <title>Whole genome shotgun sequence of Halomonas halmophila NBRC 15537.</title>
        <authorList>
            <person name="Hosoyama A."/>
            <person name="Uohara A."/>
            <person name="Ohji S."/>
            <person name="Ichikawa N."/>
        </authorList>
    </citation>
    <scope>NUCLEOTIDE SEQUENCE [LARGE SCALE GENOMIC DNA]</scope>
    <source>
        <strain evidence="2 3">NBRC 15537</strain>
    </source>
</reference>